<dbReference type="Proteomes" id="UP001219605">
    <property type="component" value="Chromosome"/>
</dbReference>
<reference evidence="1 2" key="1">
    <citation type="submission" date="2023-02" db="EMBL/GenBank/DDBJ databases">
        <authorList>
            <person name="Mo P."/>
        </authorList>
    </citation>
    <scope>NUCLEOTIDE SEQUENCE [LARGE SCALE GENOMIC DNA]</scope>
    <source>
        <strain evidence="1 2">HUAS 3</strain>
    </source>
</reference>
<proteinExistence type="predicted"/>
<dbReference type="RefSeq" id="WP_275034091.1">
    <property type="nucleotide sequence ID" value="NZ_CP118615.1"/>
</dbReference>
<accession>A0ABY7ZXL0</accession>
<organism evidence="1 2">
    <name type="scientific">Micromonospora cathayae</name>
    <dbReference type="NCBI Taxonomy" id="3028804"/>
    <lineage>
        <taxon>Bacteria</taxon>
        <taxon>Bacillati</taxon>
        <taxon>Actinomycetota</taxon>
        <taxon>Actinomycetes</taxon>
        <taxon>Micromonosporales</taxon>
        <taxon>Micromonosporaceae</taxon>
        <taxon>Micromonospora</taxon>
    </lineage>
</organism>
<evidence type="ECO:0008006" key="3">
    <source>
        <dbReference type="Google" id="ProtNLM"/>
    </source>
</evidence>
<protein>
    <recommendedName>
        <fullName evidence="3">Post-SET domain-containing protein</fullName>
    </recommendedName>
</protein>
<dbReference type="EMBL" id="CP118615">
    <property type="protein sequence ID" value="WDZ87183.1"/>
    <property type="molecule type" value="Genomic_DNA"/>
</dbReference>
<evidence type="ECO:0000313" key="2">
    <source>
        <dbReference type="Proteomes" id="UP001219605"/>
    </source>
</evidence>
<sequence>MHLLNRCEHGETCTQRACGEDCGYRRYEQWLAAPPTEWDARRDALVEQRRQALWRGDIPG</sequence>
<evidence type="ECO:0000313" key="1">
    <source>
        <dbReference type="EMBL" id="WDZ87183.1"/>
    </source>
</evidence>
<keyword evidence="2" id="KW-1185">Reference proteome</keyword>
<gene>
    <name evidence="1" type="ORF">PVK37_12645</name>
</gene>
<name>A0ABY7ZXL0_9ACTN</name>